<evidence type="ECO:0000256" key="1">
    <source>
        <dbReference type="PROSITE-ProRule" id="PRU00339"/>
    </source>
</evidence>
<feature type="repeat" description="TPR" evidence="1">
    <location>
        <begin position="214"/>
        <end position="247"/>
    </location>
</feature>
<dbReference type="InterPro" id="IPR052020">
    <property type="entry name" value="Cyclic_di-GMP/3'3'-cGAMP_PDE"/>
</dbReference>
<gene>
    <name evidence="3" type="ordered locus">Deipe_0145</name>
</gene>
<dbReference type="OrthoDB" id="62858at2"/>
<name>K9ZX33_DEIPD</name>
<dbReference type="CDD" id="cd00077">
    <property type="entry name" value="HDc"/>
    <property type="match status" value="1"/>
</dbReference>
<feature type="repeat" description="TPR" evidence="1">
    <location>
        <begin position="172"/>
        <end position="205"/>
    </location>
</feature>
<keyword evidence="1" id="KW-0802">TPR repeat</keyword>
<dbReference type="Pfam" id="PF13487">
    <property type="entry name" value="HD_5"/>
    <property type="match status" value="1"/>
</dbReference>
<dbReference type="Gene3D" id="1.10.3210.10">
    <property type="entry name" value="Hypothetical protein af1432"/>
    <property type="match status" value="1"/>
</dbReference>
<dbReference type="HOGENOM" id="CLU_016259_0_0_0"/>
<dbReference type="KEGG" id="dpd:Deipe_0145"/>
<dbReference type="Pfam" id="PF13424">
    <property type="entry name" value="TPR_12"/>
    <property type="match status" value="1"/>
</dbReference>
<protein>
    <submittedName>
        <fullName evidence="3">Response regulator containing a CheY-like receiver domain and an HD-GYP domain protein</fullName>
    </submittedName>
</protein>
<dbReference type="SUPFAM" id="SSF48452">
    <property type="entry name" value="TPR-like"/>
    <property type="match status" value="2"/>
</dbReference>
<dbReference type="EMBL" id="CP003382">
    <property type="protein sequence ID" value="AFZ65749.1"/>
    <property type="molecule type" value="Genomic_DNA"/>
</dbReference>
<feature type="domain" description="HD-GYP" evidence="2">
    <location>
        <begin position="460"/>
        <end position="657"/>
    </location>
</feature>
<accession>K9ZX33</accession>
<dbReference type="SMART" id="SM00028">
    <property type="entry name" value="TPR"/>
    <property type="match status" value="8"/>
</dbReference>
<evidence type="ECO:0000313" key="3">
    <source>
        <dbReference type="EMBL" id="AFZ65749.1"/>
    </source>
</evidence>
<dbReference type="SUPFAM" id="SSF109604">
    <property type="entry name" value="HD-domain/PDEase-like"/>
    <property type="match status" value="1"/>
</dbReference>
<dbReference type="PANTHER" id="PTHR45228:SF8">
    <property type="entry name" value="TWO-COMPONENT RESPONSE REGULATOR-RELATED"/>
    <property type="match status" value="1"/>
</dbReference>
<sequence length="663" mass="72790">MSQPPESSKSGRSSILLAAARSALDTNPARALADGRASLQLAYEEGSQAGQAEAHLVVALAALRLDDSSTALEAFEQAGQLYVLSGELDHAVDAMLHTGRLLNDRGHVTDAIRTFAQALGFARETGNQGAQARALNSMARQAHAHGEMTRALELLNEALVLHRALGDAPGETNTLTNIGMTLSGLGEYEQALDMLLEAYRLVRQNRPLDAAAQSLLLVNIGFLYEEMDELSRAREALERSLAVSREGHVTRIEVGAAANLGVTLVALGETHEAEHHLSWALQTSRQINYRKFEAVALGGLGSVSLTRGQVQAALSLFDQAIQVALDIDEQGTYLTTLVHKARALLQSGAPNTAREVLLEAHEAAKGARRPKVLRDVHHLLTETYERIGDFRAAYGHFQEYQRLYQTLRSAAAGREGARLTEQIDMERAHHDAQVYRVEVEALQAARASAETLVAERTRDLEISQLEIVNRLALAAEFRDDDTGEHTRRVGLYASRLAFALGLPDEQVNMIRMAARLHDVGKIGISDALLLKPGHFTSEERLQMQAHTLIGAALLADSHSRLLREAEVIALTHHERWDGRGYPHCLAGEQIPLVGRIVALADVFDALTHVRPYKRAWTVEEALHEINAQRGLQFDPRLVDTALLLFAAPDFLKEVTEQVRNDFF</sequence>
<dbReference type="Gene3D" id="1.25.40.10">
    <property type="entry name" value="Tetratricopeptide repeat domain"/>
    <property type="match status" value="2"/>
</dbReference>
<organism evidence="3 4">
    <name type="scientific">Deinococcus peraridilitoris (strain DSM 19664 / LMG 22246 / CIP 109416 / KR-200)</name>
    <dbReference type="NCBI Taxonomy" id="937777"/>
    <lineage>
        <taxon>Bacteria</taxon>
        <taxon>Thermotogati</taxon>
        <taxon>Deinococcota</taxon>
        <taxon>Deinococci</taxon>
        <taxon>Deinococcales</taxon>
        <taxon>Deinococcaceae</taxon>
        <taxon>Deinococcus</taxon>
    </lineage>
</organism>
<dbReference type="RefSeq" id="WP_015234060.1">
    <property type="nucleotide sequence ID" value="NC_019793.1"/>
</dbReference>
<dbReference type="PROSITE" id="PS51832">
    <property type="entry name" value="HD_GYP"/>
    <property type="match status" value="1"/>
</dbReference>
<reference evidence="4" key="1">
    <citation type="submission" date="2012-03" db="EMBL/GenBank/DDBJ databases">
        <title>Complete sequence of chromosome of Deinococcus peraridilitoris DSM 19664.</title>
        <authorList>
            <person name="Lucas S."/>
            <person name="Copeland A."/>
            <person name="Lapidus A."/>
            <person name="Glavina del Rio T."/>
            <person name="Dalin E."/>
            <person name="Tice H."/>
            <person name="Bruce D."/>
            <person name="Goodwin L."/>
            <person name="Pitluck S."/>
            <person name="Peters L."/>
            <person name="Mikhailova N."/>
            <person name="Lu M."/>
            <person name="Kyrpides N."/>
            <person name="Mavromatis K."/>
            <person name="Ivanova N."/>
            <person name="Brettin T."/>
            <person name="Detter J.C."/>
            <person name="Han C."/>
            <person name="Larimer F."/>
            <person name="Land M."/>
            <person name="Hauser L."/>
            <person name="Markowitz V."/>
            <person name="Cheng J.-F."/>
            <person name="Hugenholtz P."/>
            <person name="Woyke T."/>
            <person name="Wu D."/>
            <person name="Pukall R."/>
            <person name="Steenblock K."/>
            <person name="Brambilla E."/>
            <person name="Klenk H.-P."/>
            <person name="Eisen J.A."/>
        </authorList>
    </citation>
    <scope>NUCLEOTIDE SEQUENCE [LARGE SCALE GENOMIC DNA]</scope>
    <source>
        <strain evidence="4">DSM 19664 / LMG 22246 / CIP 109416 / KR-200</strain>
    </source>
</reference>
<dbReference type="InterPro" id="IPR003607">
    <property type="entry name" value="HD/PDEase_dom"/>
</dbReference>
<keyword evidence="4" id="KW-1185">Reference proteome</keyword>
<evidence type="ECO:0000259" key="2">
    <source>
        <dbReference type="PROSITE" id="PS51832"/>
    </source>
</evidence>
<dbReference type="InterPro" id="IPR019734">
    <property type="entry name" value="TPR_rpt"/>
</dbReference>
<dbReference type="InterPro" id="IPR011990">
    <property type="entry name" value="TPR-like_helical_dom_sf"/>
</dbReference>
<dbReference type="AlphaFoldDB" id="K9ZX33"/>
<dbReference type="PROSITE" id="PS50005">
    <property type="entry name" value="TPR"/>
    <property type="match status" value="2"/>
</dbReference>
<dbReference type="PATRIC" id="fig|937777.3.peg.155"/>
<dbReference type="STRING" id="937777.Deipe_0145"/>
<dbReference type="PANTHER" id="PTHR45228">
    <property type="entry name" value="CYCLIC DI-GMP PHOSPHODIESTERASE TM_0186-RELATED"/>
    <property type="match status" value="1"/>
</dbReference>
<dbReference type="SMART" id="SM00471">
    <property type="entry name" value="HDc"/>
    <property type="match status" value="1"/>
</dbReference>
<evidence type="ECO:0000313" key="4">
    <source>
        <dbReference type="Proteomes" id="UP000010467"/>
    </source>
</evidence>
<dbReference type="eggNOG" id="COG2206">
    <property type="taxonomic scope" value="Bacteria"/>
</dbReference>
<dbReference type="InterPro" id="IPR037522">
    <property type="entry name" value="HD_GYP_dom"/>
</dbReference>
<proteinExistence type="predicted"/>
<dbReference type="Proteomes" id="UP000010467">
    <property type="component" value="Chromosome"/>
</dbReference>